<evidence type="ECO:0000256" key="4">
    <source>
        <dbReference type="ARBA" id="ARBA00023136"/>
    </source>
</evidence>
<sequence length="351" mass="37509">MGEDAFRLPMQTVAAVLLACLWMRWRGMPEISWGAFSALFVVRASVEGTVGEASARMLGALLGVVLGVSLVLLADVWGVSETWSIVAGVGAAAVLSIRWPMLSYSLVTVTILTVTPNGDILGGAIDKGLAIGVGSASGILAAVAVLPLSARRSARLNQAASIEAYGDMLMDWAAAFNEARQRPRLHEWPGMARSHSRARDMALQACSFPLDLVISRASVFRLHEYVEGLWGTAPLMERAGSFTLSTHTCHRLGPALHDVADALRQRIGCMASALRSEAYARPCPLPDTALQALDEAIEDALRCAEYDPAEKQAIGVIRWVWQEVAREVEGLASYLLEDSTGGGPQGDETPA</sequence>
<keyword evidence="4 5" id="KW-0472">Membrane</keyword>
<name>A0AA42S5E3_9BURK</name>
<dbReference type="PROSITE" id="PS51257">
    <property type="entry name" value="PROKAR_LIPOPROTEIN"/>
    <property type="match status" value="1"/>
</dbReference>
<reference evidence="7" key="1">
    <citation type="submission" date="2022-09" db="EMBL/GenBank/DDBJ databases">
        <title>Intensive care unit water sources are persistently colonized with multi-drug resistant bacteria and are the site of extensive horizontal gene transfer of antibiotic resistance genes.</title>
        <authorList>
            <person name="Diorio-Toth L."/>
        </authorList>
    </citation>
    <scope>NUCLEOTIDE SEQUENCE</scope>
    <source>
        <strain evidence="7">GD03843</strain>
    </source>
</reference>
<feature type="domain" description="Integral membrane bound transporter" evidence="6">
    <location>
        <begin position="18"/>
        <end position="140"/>
    </location>
</feature>
<accession>A0AA42S5E3</accession>
<feature type="transmembrane region" description="Helical" evidence="5">
    <location>
        <begin position="58"/>
        <end position="78"/>
    </location>
</feature>
<evidence type="ECO:0000256" key="3">
    <source>
        <dbReference type="ARBA" id="ARBA00022989"/>
    </source>
</evidence>
<keyword evidence="3 5" id="KW-1133">Transmembrane helix</keyword>
<evidence type="ECO:0000259" key="6">
    <source>
        <dbReference type="Pfam" id="PF13515"/>
    </source>
</evidence>
<keyword evidence="2 5" id="KW-0812">Transmembrane</keyword>
<organism evidence="7 8">
    <name type="scientific">Achromobacter spanius</name>
    <dbReference type="NCBI Taxonomy" id="217203"/>
    <lineage>
        <taxon>Bacteria</taxon>
        <taxon>Pseudomonadati</taxon>
        <taxon>Pseudomonadota</taxon>
        <taxon>Betaproteobacteria</taxon>
        <taxon>Burkholderiales</taxon>
        <taxon>Alcaligenaceae</taxon>
        <taxon>Achromobacter</taxon>
    </lineage>
</organism>
<evidence type="ECO:0000313" key="8">
    <source>
        <dbReference type="Proteomes" id="UP001161094"/>
    </source>
</evidence>
<dbReference type="Proteomes" id="UP001161094">
    <property type="component" value="Unassembled WGS sequence"/>
</dbReference>
<proteinExistence type="predicted"/>
<evidence type="ECO:0000313" key="7">
    <source>
        <dbReference type="EMBL" id="MDH0738532.1"/>
    </source>
</evidence>
<protein>
    <submittedName>
        <fullName evidence="7">FUSC family protein</fullName>
    </submittedName>
</protein>
<dbReference type="RefSeq" id="WP_279996560.1">
    <property type="nucleotide sequence ID" value="NZ_JAOCDZ010000017.1"/>
</dbReference>
<comment type="caution">
    <text evidence="7">The sequence shown here is derived from an EMBL/GenBank/DDBJ whole genome shotgun (WGS) entry which is preliminary data.</text>
</comment>
<gene>
    <name evidence="7" type="ORF">N5D93_22115</name>
</gene>
<dbReference type="AlphaFoldDB" id="A0AA42S5E3"/>
<dbReference type="GO" id="GO:0016020">
    <property type="term" value="C:membrane"/>
    <property type="evidence" value="ECO:0007669"/>
    <property type="project" value="UniProtKB-SubCell"/>
</dbReference>
<evidence type="ECO:0000256" key="2">
    <source>
        <dbReference type="ARBA" id="ARBA00022692"/>
    </source>
</evidence>
<feature type="transmembrane region" description="Helical" evidence="5">
    <location>
        <begin position="129"/>
        <end position="148"/>
    </location>
</feature>
<feature type="transmembrane region" description="Helical" evidence="5">
    <location>
        <begin position="85"/>
        <end position="109"/>
    </location>
</feature>
<evidence type="ECO:0000256" key="1">
    <source>
        <dbReference type="ARBA" id="ARBA00004141"/>
    </source>
</evidence>
<comment type="subcellular location">
    <subcellularLocation>
        <location evidence="1">Membrane</location>
        <topology evidence="1">Multi-pass membrane protein</topology>
    </subcellularLocation>
</comment>
<dbReference type="EMBL" id="JAOCDZ010000017">
    <property type="protein sequence ID" value="MDH0738532.1"/>
    <property type="molecule type" value="Genomic_DNA"/>
</dbReference>
<evidence type="ECO:0000256" key="5">
    <source>
        <dbReference type="SAM" id="Phobius"/>
    </source>
</evidence>
<dbReference type="Pfam" id="PF13515">
    <property type="entry name" value="FUSC_2"/>
    <property type="match status" value="1"/>
</dbReference>
<dbReference type="InterPro" id="IPR049453">
    <property type="entry name" value="Memb_transporter_dom"/>
</dbReference>